<evidence type="ECO:0000313" key="1">
    <source>
        <dbReference type="EMBL" id="KAH1096819.1"/>
    </source>
</evidence>
<dbReference type="AlphaFoldDB" id="A0A9D3VUK6"/>
<proteinExistence type="predicted"/>
<dbReference type="OrthoDB" id="1722780at2759"/>
<protein>
    <submittedName>
        <fullName evidence="1">Uncharacterized protein</fullName>
    </submittedName>
</protein>
<dbReference type="EMBL" id="JAIQCV010000005">
    <property type="protein sequence ID" value="KAH1096819.1"/>
    <property type="molecule type" value="Genomic_DNA"/>
</dbReference>
<evidence type="ECO:0000313" key="2">
    <source>
        <dbReference type="Proteomes" id="UP000828251"/>
    </source>
</evidence>
<sequence length="107" mass="12504">MGSAHNDFVKRDGPTKAWRKTSMKVTKEPVLFYRRQLGGLKEDNILEMEPPSTAMEWLNSCCLDIDKQHKDILVWVSLEEVPNFLWHEQFFKTLGSKWGSVIKLDDH</sequence>
<name>A0A9D3VUK6_9ROSI</name>
<comment type="caution">
    <text evidence="1">The sequence shown here is derived from an EMBL/GenBank/DDBJ whole genome shotgun (WGS) entry which is preliminary data.</text>
</comment>
<accession>A0A9D3VUK6</accession>
<keyword evidence="2" id="KW-1185">Reference proteome</keyword>
<organism evidence="1 2">
    <name type="scientific">Gossypium stocksii</name>
    <dbReference type="NCBI Taxonomy" id="47602"/>
    <lineage>
        <taxon>Eukaryota</taxon>
        <taxon>Viridiplantae</taxon>
        <taxon>Streptophyta</taxon>
        <taxon>Embryophyta</taxon>
        <taxon>Tracheophyta</taxon>
        <taxon>Spermatophyta</taxon>
        <taxon>Magnoliopsida</taxon>
        <taxon>eudicotyledons</taxon>
        <taxon>Gunneridae</taxon>
        <taxon>Pentapetalae</taxon>
        <taxon>rosids</taxon>
        <taxon>malvids</taxon>
        <taxon>Malvales</taxon>
        <taxon>Malvaceae</taxon>
        <taxon>Malvoideae</taxon>
        <taxon>Gossypium</taxon>
    </lineage>
</organism>
<reference evidence="1 2" key="1">
    <citation type="journal article" date="2021" name="Plant Biotechnol. J.">
        <title>Multi-omics assisted identification of the key and species-specific regulatory components of drought-tolerant mechanisms in Gossypium stocksii.</title>
        <authorList>
            <person name="Yu D."/>
            <person name="Ke L."/>
            <person name="Zhang D."/>
            <person name="Wu Y."/>
            <person name="Sun Y."/>
            <person name="Mei J."/>
            <person name="Sun J."/>
            <person name="Sun Y."/>
        </authorList>
    </citation>
    <scope>NUCLEOTIDE SEQUENCE [LARGE SCALE GENOMIC DNA]</scope>
    <source>
        <strain evidence="2">cv. E1</strain>
        <tissue evidence="1">Leaf</tissue>
    </source>
</reference>
<gene>
    <name evidence="1" type="ORF">J1N35_013740</name>
</gene>
<dbReference type="Proteomes" id="UP000828251">
    <property type="component" value="Unassembled WGS sequence"/>
</dbReference>